<gene>
    <name evidence="2" type="ORF">EHS11_13865</name>
</gene>
<reference evidence="2" key="1">
    <citation type="journal article" date="2019" name="PLoS Negl. Trop. Dis.">
        <title>Revisiting the worldwide diversity of Leptospira species in the environment.</title>
        <authorList>
            <person name="Vincent A.T."/>
            <person name="Schiettekatte O."/>
            <person name="Bourhy P."/>
            <person name="Veyrier F.J."/>
            <person name="Picardeau M."/>
        </authorList>
    </citation>
    <scope>NUCLEOTIDE SEQUENCE [LARGE SCALE GENOMIC DNA]</scope>
    <source>
        <strain evidence="2">201400974</strain>
    </source>
</reference>
<comment type="caution">
    <text evidence="2">The sequence shown here is derived from an EMBL/GenBank/DDBJ whole genome shotgun (WGS) entry which is preliminary data.</text>
</comment>
<dbReference type="InterPro" id="IPR005212">
    <property type="entry name" value="EvaA-like"/>
</dbReference>
<dbReference type="Pfam" id="PF03559">
    <property type="entry name" value="Hexose_dehydrat"/>
    <property type="match status" value="2"/>
</dbReference>
<keyword evidence="3" id="KW-1185">Reference proteome</keyword>
<organism evidence="2 3">
    <name type="scientific">Leptospira ilyithenensis</name>
    <dbReference type="NCBI Taxonomy" id="2484901"/>
    <lineage>
        <taxon>Bacteria</taxon>
        <taxon>Pseudomonadati</taxon>
        <taxon>Spirochaetota</taxon>
        <taxon>Spirochaetia</taxon>
        <taxon>Leptospirales</taxon>
        <taxon>Leptospiraceae</taxon>
        <taxon>Leptospira</taxon>
    </lineage>
</organism>
<accession>A0A4R9LMZ1</accession>
<feature type="domain" description="dTDP-4-dehydro-6-deoxy-alpha-D-glucopyranose 2,3-dehydratase" evidence="1">
    <location>
        <begin position="257"/>
        <end position="458"/>
    </location>
</feature>
<evidence type="ECO:0000313" key="2">
    <source>
        <dbReference type="EMBL" id="TGN08019.1"/>
    </source>
</evidence>
<dbReference type="Proteomes" id="UP000298264">
    <property type="component" value="Unassembled WGS sequence"/>
</dbReference>
<dbReference type="InterPro" id="IPR038153">
    <property type="entry name" value="EvaA-like_sf"/>
</dbReference>
<dbReference type="RefSeq" id="WP_135764998.1">
    <property type="nucleotide sequence ID" value="NZ_RQHV01000061.1"/>
</dbReference>
<evidence type="ECO:0000259" key="1">
    <source>
        <dbReference type="Pfam" id="PF03559"/>
    </source>
</evidence>
<feature type="domain" description="dTDP-4-dehydro-6-deoxy-alpha-D-glucopyranose 2,3-dehydratase" evidence="1">
    <location>
        <begin position="22"/>
        <end position="224"/>
    </location>
</feature>
<dbReference type="AlphaFoldDB" id="A0A4R9LMZ1"/>
<dbReference type="Gene3D" id="3.90.79.40">
    <property type="entry name" value="EvaA sugar 2,3-dehydratase subunit"/>
    <property type="match status" value="2"/>
</dbReference>
<protein>
    <submittedName>
        <fullName evidence="2">NDP-hexose 2,3-dehydratase</fullName>
    </submittedName>
</protein>
<dbReference type="OrthoDB" id="9814961at2"/>
<evidence type="ECO:0000313" key="3">
    <source>
        <dbReference type="Proteomes" id="UP000298264"/>
    </source>
</evidence>
<sequence>MNYSEKISLSKETIEGEHSLDDFWSWYNARLAYNRFQITEIPLSNVGNWNYNDTEISHASGKFFKVCGIEVKTDFYGERNWYQPIISQPEIGILGFIVREIKGVLHFLVQAKMEPGNVNILQISPSVQATKSNYTRVHGGNSTPFVEYFLFKNDHSVIYDQLQSEQGSRFLKKRNRNMILDLTDADFPNSIPDDFFWLTLGQLKNLLSVDNIINMDSRTVLSGLPNYTIGNLSYSKTVYSESLAAEDENSFRTLPYLFSWIANLKATYGIETNFTPLIAMKGWVKSEERIYNENNSSFDVIGVRIEASNREVKTWSQPILRSNHTLLNGIVIQEIGGIPHLLFQAVFEPGNFDGVEFAPTVQGSILEFCTDSNNPNLKYSAYFKESFLEKEVLYDSIQSEEGGRFYHDQNRYSIVHLAENTISEIPNNYIWLTLNQVKRLILINNIFNVESRSLLSCMI</sequence>
<name>A0A4R9LMZ1_9LEPT</name>
<proteinExistence type="predicted"/>
<dbReference type="EMBL" id="RQHV01000061">
    <property type="protein sequence ID" value="TGN08019.1"/>
    <property type="molecule type" value="Genomic_DNA"/>
</dbReference>
<dbReference type="GO" id="GO:0016829">
    <property type="term" value="F:lyase activity"/>
    <property type="evidence" value="ECO:0007669"/>
    <property type="project" value="InterPro"/>
</dbReference>